<dbReference type="PANTHER" id="PTHR36842:SF1">
    <property type="entry name" value="PROTEIN TOLB"/>
    <property type="match status" value="1"/>
</dbReference>
<dbReference type="Pfam" id="PF07676">
    <property type="entry name" value="PD40"/>
    <property type="match status" value="4"/>
</dbReference>
<evidence type="ECO:0000313" key="4">
    <source>
        <dbReference type="EMBL" id="MBP1466170.1"/>
    </source>
</evidence>
<dbReference type="Proteomes" id="UP001193081">
    <property type="component" value="Unassembled WGS sequence"/>
</dbReference>
<feature type="signal peptide" evidence="3">
    <location>
        <begin position="1"/>
        <end position="28"/>
    </location>
</feature>
<dbReference type="EMBL" id="SIJK02000016">
    <property type="protein sequence ID" value="MBP1466170.1"/>
    <property type="molecule type" value="Genomic_DNA"/>
</dbReference>
<reference evidence="4 5" key="1">
    <citation type="submission" date="2021-03" db="EMBL/GenBank/DDBJ databases">
        <authorList>
            <person name="Grouzdev D.S."/>
        </authorList>
    </citation>
    <scope>NUCLEOTIDE SEQUENCE [LARGE SCALE GENOMIC DNA]</scope>
    <source>
        <strain evidence="4 5">M50-1</strain>
    </source>
</reference>
<proteinExistence type="inferred from homology"/>
<name>A0ABS4D9S1_9CHLR</name>
<feature type="region of interest" description="Disordered" evidence="2">
    <location>
        <begin position="308"/>
        <end position="330"/>
    </location>
</feature>
<organism evidence="4 5">
    <name type="scientific">Candidatus Chloroploca mongolica</name>
    <dbReference type="NCBI Taxonomy" id="2528176"/>
    <lineage>
        <taxon>Bacteria</taxon>
        <taxon>Bacillati</taxon>
        <taxon>Chloroflexota</taxon>
        <taxon>Chloroflexia</taxon>
        <taxon>Chloroflexales</taxon>
        <taxon>Chloroflexineae</taxon>
        <taxon>Oscillochloridaceae</taxon>
        <taxon>Candidatus Chloroploca</taxon>
    </lineage>
</organism>
<dbReference type="SUPFAM" id="SSF82171">
    <property type="entry name" value="DPP6 N-terminal domain-like"/>
    <property type="match status" value="1"/>
</dbReference>
<dbReference type="InterPro" id="IPR011042">
    <property type="entry name" value="6-blade_b-propeller_TolB-like"/>
</dbReference>
<dbReference type="InterPro" id="IPR011659">
    <property type="entry name" value="WD40"/>
</dbReference>
<evidence type="ECO:0000313" key="5">
    <source>
        <dbReference type="Proteomes" id="UP001193081"/>
    </source>
</evidence>
<sequence>MQRFSLVLGILIVALLLALPAAPSGVQAQADQGRIVFVSYHEAEGKSAISVINPDGSGLTRLTSFDTRGDYAHPVWSPDGSQIAFTIYQQFRADAWHSDIYVMQADGSNIRRLTRLDWASQPVWSPDGQRIAFIYSENESARKLFTMRSDGSDIVEIPIFFQLNNERPNWIADLAWHPDGNRISFSSVDVREGEGVTYHYNYSAIYIVDKNGGAAQFLTAGSAPAWSPDGSRLAFIANTAGDVGFLFVMPADGSSAARWINEDDFFEAYEPTWSPDGSKIAYYGMELGGIGIFIVNADGSGRFKLVDDGRSPNWSRPAGSPAPAPPPPAGDERCFAETGFCIAGRIRSYWEQNGGLPVFGFPLTEQREEMIEGRAIQVQWFERNRLELHPANPRPYDVLLGRLGADRLAQRGYDWQAVAPETPQTGCRFFVETGRNVCGDILAAWRANGLELDGRPGLSESENLALFGLPLTGLITEQLSDGREYQVQYFERARFELHPENAPPYHVLLGLLGQEVRAGQ</sequence>
<feature type="compositionally biased region" description="Pro residues" evidence="2">
    <location>
        <begin position="320"/>
        <end position="329"/>
    </location>
</feature>
<dbReference type="PANTHER" id="PTHR36842">
    <property type="entry name" value="PROTEIN TOLB HOMOLOG"/>
    <property type="match status" value="1"/>
</dbReference>
<dbReference type="Gene3D" id="2.120.10.30">
    <property type="entry name" value="TolB, C-terminal domain"/>
    <property type="match status" value="2"/>
</dbReference>
<evidence type="ECO:0000256" key="1">
    <source>
        <dbReference type="ARBA" id="ARBA00009820"/>
    </source>
</evidence>
<evidence type="ECO:0000256" key="2">
    <source>
        <dbReference type="SAM" id="MobiDB-lite"/>
    </source>
</evidence>
<feature type="chain" id="PRO_5046110648" evidence="3">
    <location>
        <begin position="29"/>
        <end position="520"/>
    </location>
</feature>
<keyword evidence="5" id="KW-1185">Reference proteome</keyword>
<comment type="caution">
    <text evidence="4">The sequence shown here is derived from an EMBL/GenBank/DDBJ whole genome shotgun (WGS) entry which is preliminary data.</text>
</comment>
<protein>
    <submittedName>
        <fullName evidence="4">PD40 domain-containing protein</fullName>
    </submittedName>
</protein>
<comment type="similarity">
    <text evidence="1">Belongs to the TolB family.</text>
</comment>
<keyword evidence="3" id="KW-0732">Signal</keyword>
<dbReference type="RefSeq" id="WP_135478175.1">
    <property type="nucleotide sequence ID" value="NZ_SIJK02000016.1"/>
</dbReference>
<evidence type="ECO:0000256" key="3">
    <source>
        <dbReference type="SAM" id="SignalP"/>
    </source>
</evidence>
<accession>A0ABS4D9S1</accession>
<gene>
    <name evidence="4" type="ORF">EYB53_010680</name>
</gene>